<evidence type="ECO:0000313" key="2">
    <source>
        <dbReference type="EMBL" id="MDA2805923.1"/>
    </source>
</evidence>
<feature type="region of interest" description="Disordered" evidence="1">
    <location>
        <begin position="1"/>
        <end position="29"/>
    </location>
</feature>
<dbReference type="EMBL" id="JAQFWP010000027">
    <property type="protein sequence ID" value="MDA2805923.1"/>
    <property type="molecule type" value="Genomic_DNA"/>
</dbReference>
<proteinExistence type="predicted"/>
<evidence type="ECO:0000256" key="1">
    <source>
        <dbReference type="SAM" id="MobiDB-lite"/>
    </source>
</evidence>
<comment type="caution">
    <text evidence="2">The sequence shown here is derived from an EMBL/GenBank/DDBJ whole genome shotgun (WGS) entry which is preliminary data.</text>
</comment>
<reference evidence="2" key="1">
    <citation type="submission" date="2023-01" db="EMBL/GenBank/DDBJ databases">
        <title>Draft genome sequence of Nocardiopsis sp. LSu2-4 isolated from halophytes.</title>
        <authorList>
            <person name="Duangmal K."/>
            <person name="Chantavorakit T."/>
        </authorList>
    </citation>
    <scope>NUCLEOTIDE SEQUENCE</scope>
    <source>
        <strain evidence="2">LSu2-4</strain>
    </source>
</reference>
<organism evidence="2 3">
    <name type="scientific">Nocardiopsis suaedae</name>
    <dbReference type="NCBI Taxonomy" id="3018444"/>
    <lineage>
        <taxon>Bacteria</taxon>
        <taxon>Bacillati</taxon>
        <taxon>Actinomycetota</taxon>
        <taxon>Actinomycetes</taxon>
        <taxon>Streptosporangiales</taxon>
        <taxon>Nocardiopsidaceae</taxon>
        <taxon>Nocardiopsis</taxon>
    </lineage>
</organism>
<dbReference type="RefSeq" id="WP_270678573.1">
    <property type="nucleotide sequence ID" value="NZ_JAQFWP010000027.1"/>
</dbReference>
<gene>
    <name evidence="2" type="ORF">O4U47_15505</name>
</gene>
<sequence>MDERNGRNDESSENDEASEGTVVNTVTGDIGPGAVVIQAGTVSFSQASGHDDGEEQAAEA</sequence>
<protein>
    <submittedName>
        <fullName evidence="2">Uncharacterized protein</fullName>
    </submittedName>
</protein>
<keyword evidence="3" id="KW-1185">Reference proteome</keyword>
<feature type="compositionally biased region" description="Basic and acidic residues" evidence="1">
    <location>
        <begin position="1"/>
        <end position="10"/>
    </location>
</feature>
<accession>A0ABT4TMJ9</accession>
<name>A0ABT4TMJ9_9ACTN</name>
<evidence type="ECO:0000313" key="3">
    <source>
        <dbReference type="Proteomes" id="UP001165685"/>
    </source>
</evidence>
<dbReference type="Proteomes" id="UP001165685">
    <property type="component" value="Unassembled WGS sequence"/>
</dbReference>